<feature type="region of interest" description="Disordered" evidence="1">
    <location>
        <begin position="56"/>
        <end position="106"/>
    </location>
</feature>
<dbReference type="SUPFAM" id="SSF46561">
    <property type="entry name" value="Ribosomal protein L29 (L29p)"/>
    <property type="match status" value="1"/>
</dbReference>
<name>A0A0S1SGY0_9BACT</name>
<accession>A0A0S1SSU6</accession>
<dbReference type="GO" id="GO:0005840">
    <property type="term" value="C:ribosome"/>
    <property type="evidence" value="ECO:0007669"/>
    <property type="project" value="InterPro"/>
</dbReference>
<evidence type="ECO:0000313" key="2">
    <source>
        <dbReference type="EMBL" id="ALM12719.1"/>
    </source>
</evidence>
<accession>A0A0S1SGY0</accession>
<accession>A0A0S1SLY0</accession>
<feature type="compositionally biased region" description="Polar residues" evidence="1">
    <location>
        <begin position="65"/>
        <end position="80"/>
    </location>
</feature>
<dbReference type="AlphaFoldDB" id="A0A0S1SGY0"/>
<accession>A0A0S1SD99</accession>
<accession>A0A0S1SQL0</accession>
<evidence type="ECO:0008006" key="4">
    <source>
        <dbReference type="Google" id="ProtNLM"/>
    </source>
</evidence>
<proteinExistence type="predicted"/>
<sequence>MTKTTTAGELRAMQLPDLSREIKAQVLLIEQLRLGVQLKKEKDTAKLRRERRQLARMKTEWARKTTAQLQGVTKPSTVPTSAKASASALRATADKTADRSASQARS</sequence>
<dbReference type="InterPro" id="IPR036049">
    <property type="entry name" value="Ribosomal_uL29_sf"/>
</dbReference>
<dbReference type="Proteomes" id="UP000069135">
    <property type="component" value="Chromosome"/>
</dbReference>
<organism evidence="2 3">
    <name type="scientific">Candidatus Peribacter riflensis</name>
    <dbReference type="NCBI Taxonomy" id="1735162"/>
    <lineage>
        <taxon>Bacteria</taxon>
        <taxon>Candidatus Peregrinibacteriota</taxon>
        <taxon>Candidatus Peribacteria</taxon>
        <taxon>Candidatus Peribacterales</taxon>
        <taxon>Candidatus Peribacteraceae</taxon>
        <taxon>Candidatus Peribacter</taxon>
    </lineage>
</organism>
<dbReference type="KEGG" id="prf:PeribacterA2_0014"/>
<protein>
    <recommendedName>
        <fullName evidence="4">50S ribosomal protein L29</fullName>
    </recommendedName>
</protein>
<reference evidence="3" key="1">
    <citation type="submission" date="2015-10" db="EMBL/GenBank/DDBJ databases">
        <title>Analysis of five complete genome sequences for members of the class Peribacteria in the recently recognized Peregrinibacteria bacterial phylum.</title>
        <authorList>
            <person name="Anantharaman K."/>
            <person name="Brown C.T."/>
            <person name="Burstein D."/>
            <person name="Castelle C.J."/>
            <person name="Probst A.J."/>
            <person name="Thomas B.C."/>
            <person name="Williams K.H."/>
            <person name="Banfield J.F."/>
        </authorList>
    </citation>
    <scope>NUCLEOTIDE SEQUENCE [LARGE SCALE GENOMIC DNA]</scope>
</reference>
<dbReference type="STRING" id="1735162.PeribacterB2_0014"/>
<gene>
    <name evidence="2" type="ORF">PeribacterD1_0014</name>
</gene>
<dbReference type="GO" id="GO:0003735">
    <property type="term" value="F:structural constituent of ribosome"/>
    <property type="evidence" value="ECO:0007669"/>
    <property type="project" value="InterPro"/>
</dbReference>
<dbReference type="GO" id="GO:0006412">
    <property type="term" value="P:translation"/>
    <property type="evidence" value="ECO:0007669"/>
    <property type="project" value="InterPro"/>
</dbReference>
<evidence type="ECO:0000256" key="1">
    <source>
        <dbReference type="SAM" id="MobiDB-lite"/>
    </source>
</evidence>
<evidence type="ECO:0000313" key="3">
    <source>
        <dbReference type="Proteomes" id="UP000069135"/>
    </source>
</evidence>
<feature type="compositionally biased region" description="Low complexity" evidence="1">
    <location>
        <begin position="81"/>
        <end position="91"/>
    </location>
</feature>
<dbReference type="EMBL" id="CP013065">
    <property type="protein sequence ID" value="ALM12719.1"/>
    <property type="molecule type" value="Genomic_DNA"/>
</dbReference>
<reference evidence="2 3" key="2">
    <citation type="journal article" date="2016" name="PeerJ">
        <title>Analysis of five complete genome sequences for members of the class Peribacteria in the recently recognized Peregrinibacteria bacterial phylum.</title>
        <authorList>
            <person name="Anantharaman K."/>
            <person name="Brown C.T."/>
            <person name="Burstein D."/>
            <person name="Castelle C.J."/>
            <person name="Probst A.J."/>
            <person name="Thomas B.C."/>
            <person name="Williams K.H."/>
            <person name="Banfield J.F."/>
        </authorList>
    </citation>
    <scope>NUCLEOTIDE SEQUENCE [LARGE SCALE GENOMIC DNA]</scope>
    <source>
        <strain evidence="2">RIFOXYD1_FULL_PER-ii_59_16</strain>
    </source>
</reference>